<dbReference type="AlphaFoldDB" id="E4YZF0"/>
<dbReference type="Gene3D" id="3.30.40.10">
    <property type="entry name" value="Zinc/RING finger domain, C3HC4 (zinc finger)"/>
    <property type="match status" value="1"/>
</dbReference>
<organism evidence="7">
    <name type="scientific">Oikopleura dioica</name>
    <name type="common">Tunicate</name>
    <dbReference type="NCBI Taxonomy" id="34765"/>
    <lineage>
        <taxon>Eukaryota</taxon>
        <taxon>Metazoa</taxon>
        <taxon>Chordata</taxon>
        <taxon>Tunicata</taxon>
        <taxon>Appendicularia</taxon>
        <taxon>Copelata</taxon>
        <taxon>Oikopleuridae</taxon>
        <taxon>Oikopleura</taxon>
    </lineage>
</organism>
<keyword evidence="5" id="KW-0175">Coiled coil</keyword>
<accession>E4YZF0</accession>
<evidence type="ECO:0000259" key="6">
    <source>
        <dbReference type="PROSITE" id="PS50089"/>
    </source>
</evidence>
<evidence type="ECO:0000256" key="2">
    <source>
        <dbReference type="ARBA" id="ARBA00022771"/>
    </source>
</evidence>
<evidence type="ECO:0000256" key="1">
    <source>
        <dbReference type="ARBA" id="ARBA00022723"/>
    </source>
</evidence>
<dbReference type="InterPro" id="IPR017907">
    <property type="entry name" value="Znf_RING_CS"/>
</dbReference>
<dbReference type="SMART" id="SM00184">
    <property type="entry name" value="RING"/>
    <property type="match status" value="1"/>
</dbReference>
<keyword evidence="2 4" id="KW-0863">Zinc-finger</keyword>
<name>E4YZF0_OIKDI</name>
<dbReference type="Proteomes" id="UP000011014">
    <property type="component" value="Unassembled WGS sequence"/>
</dbReference>
<evidence type="ECO:0000256" key="4">
    <source>
        <dbReference type="PROSITE-ProRule" id="PRU00175"/>
    </source>
</evidence>
<keyword evidence="3" id="KW-0862">Zinc</keyword>
<sequence length="498" mass="57303">MGQEINPLSAHAELCIGDDLEDHLRNLKYFDMKRKGELTLEAVAGMNEPDAVELIQELLRSGANPMEQDSQKLFPYHFAKNKEVFEALTPPPIDRRSYLLTLARSNSTEDAKYVFLKNLVDNSIPFDTSFSGQDNLTCIGIAAQRGEYYFAQNLVHNLVRQIVEKDNQIKLLEERQKAAPTSDESNIYQFQMESVNKSKLYVAEKCKNARLSSEIDKMKVDHKKEIEKYQNEIEKLKKEAAGNVMLEDEELKRKLDMAVERIGILAFENDVLKDDSCKKEEELKAEIFLKDKYISRQKAKCADLSTEIDKLKKESAILSERVTNKESERKKENENFKIEIDMLKRDADLQKVQLENSINELQDENQRLLGQLKGAGTIKMQAQEHIRQLNELFDIENSSQSEIRVKELEDQIAALKTVNTDLESISKKFEQVTSCSLCDEKYESTGKQAPVKLKCRHVFCSHCAKNWLKSQGNKSSCPSCREPYRSEDIRFVYLNTDL</sequence>
<proteinExistence type="predicted"/>
<dbReference type="InterPro" id="IPR001841">
    <property type="entry name" value="Znf_RING"/>
</dbReference>
<gene>
    <name evidence="7" type="ORF">GSOID_T00022866001</name>
</gene>
<dbReference type="InterPro" id="IPR013083">
    <property type="entry name" value="Znf_RING/FYVE/PHD"/>
</dbReference>
<evidence type="ECO:0000256" key="5">
    <source>
        <dbReference type="SAM" id="Coils"/>
    </source>
</evidence>
<dbReference type="GO" id="GO:0008270">
    <property type="term" value="F:zinc ion binding"/>
    <property type="evidence" value="ECO:0007669"/>
    <property type="project" value="UniProtKB-KW"/>
</dbReference>
<feature type="coiled-coil region" evidence="5">
    <location>
        <begin position="219"/>
        <end position="246"/>
    </location>
</feature>
<protein>
    <recommendedName>
        <fullName evidence="6">RING-type domain-containing protein</fullName>
    </recommendedName>
</protein>
<dbReference type="PROSITE" id="PS00518">
    <property type="entry name" value="ZF_RING_1"/>
    <property type="match status" value="1"/>
</dbReference>
<feature type="coiled-coil region" evidence="5">
    <location>
        <begin position="294"/>
        <end position="371"/>
    </location>
</feature>
<feature type="domain" description="RING-type" evidence="6">
    <location>
        <begin position="435"/>
        <end position="481"/>
    </location>
</feature>
<dbReference type="PROSITE" id="PS50089">
    <property type="entry name" value="ZF_RING_2"/>
    <property type="match status" value="1"/>
</dbReference>
<evidence type="ECO:0000313" key="7">
    <source>
        <dbReference type="EMBL" id="CBY40828.1"/>
    </source>
</evidence>
<evidence type="ECO:0000256" key="3">
    <source>
        <dbReference type="ARBA" id="ARBA00022833"/>
    </source>
</evidence>
<dbReference type="SUPFAM" id="SSF57850">
    <property type="entry name" value="RING/U-box"/>
    <property type="match status" value="1"/>
</dbReference>
<reference evidence="7" key="1">
    <citation type="journal article" date="2010" name="Science">
        <title>Plasticity of animal genome architecture unmasked by rapid evolution of a pelagic tunicate.</title>
        <authorList>
            <person name="Denoeud F."/>
            <person name="Henriet S."/>
            <person name="Mungpakdee S."/>
            <person name="Aury J.M."/>
            <person name="Da Silva C."/>
            <person name="Brinkmann H."/>
            <person name="Mikhaleva J."/>
            <person name="Olsen L.C."/>
            <person name="Jubin C."/>
            <person name="Canestro C."/>
            <person name="Bouquet J.M."/>
            <person name="Danks G."/>
            <person name="Poulain J."/>
            <person name="Campsteijn C."/>
            <person name="Adamski M."/>
            <person name="Cross I."/>
            <person name="Yadetie F."/>
            <person name="Muffato M."/>
            <person name="Louis A."/>
            <person name="Butcher S."/>
            <person name="Tsagkogeorga G."/>
            <person name="Konrad A."/>
            <person name="Singh S."/>
            <person name="Jensen M.F."/>
            <person name="Cong E.H."/>
            <person name="Eikeseth-Otteraa H."/>
            <person name="Noel B."/>
            <person name="Anthouard V."/>
            <person name="Porcel B.M."/>
            <person name="Kachouri-Lafond R."/>
            <person name="Nishino A."/>
            <person name="Ugolini M."/>
            <person name="Chourrout P."/>
            <person name="Nishida H."/>
            <person name="Aasland R."/>
            <person name="Huzurbazar S."/>
            <person name="Westhof E."/>
            <person name="Delsuc F."/>
            <person name="Lehrach H."/>
            <person name="Reinhardt R."/>
            <person name="Weissenbach J."/>
            <person name="Roy S.W."/>
            <person name="Artiguenave F."/>
            <person name="Postlethwait J.H."/>
            <person name="Manak J.R."/>
            <person name="Thompson E.M."/>
            <person name="Jaillon O."/>
            <person name="Du Pasquier L."/>
            <person name="Boudinot P."/>
            <person name="Liberles D.A."/>
            <person name="Volff J.N."/>
            <person name="Philippe H."/>
            <person name="Lenhard B."/>
            <person name="Roest Crollius H."/>
            <person name="Wincker P."/>
            <person name="Chourrout D."/>
        </authorList>
    </citation>
    <scope>NUCLEOTIDE SEQUENCE [LARGE SCALE GENOMIC DNA]</scope>
</reference>
<dbReference type="Pfam" id="PF13639">
    <property type="entry name" value="zf-RING_2"/>
    <property type="match status" value="1"/>
</dbReference>
<keyword evidence="1" id="KW-0479">Metal-binding</keyword>
<dbReference type="EMBL" id="FN656132">
    <property type="protein sequence ID" value="CBY40828.1"/>
    <property type="molecule type" value="Genomic_DNA"/>
</dbReference>
<feature type="coiled-coil region" evidence="5">
    <location>
        <begin position="398"/>
        <end position="425"/>
    </location>
</feature>